<comment type="subcellular location">
    <subcellularLocation>
        <location evidence="1">Secreted</location>
    </subcellularLocation>
</comment>
<dbReference type="InterPro" id="IPR014755">
    <property type="entry name" value="Cu-Rt/internalin_Ig-like"/>
</dbReference>
<proteinExistence type="predicted"/>
<dbReference type="EMBL" id="ABVL01000016">
    <property type="protein sequence ID" value="EDY17948.1"/>
    <property type="molecule type" value="Genomic_DNA"/>
</dbReference>
<gene>
    <name evidence="8" type="ORF">CfE428DRAFT_4687</name>
</gene>
<feature type="compositionally biased region" description="Gly residues" evidence="5">
    <location>
        <begin position="622"/>
        <end position="638"/>
    </location>
</feature>
<name>B4D6Z7_9BACT</name>
<keyword evidence="9" id="KW-1185">Reference proteome</keyword>
<evidence type="ECO:0000256" key="4">
    <source>
        <dbReference type="ARBA" id="ARBA00022837"/>
    </source>
</evidence>
<evidence type="ECO:0000256" key="2">
    <source>
        <dbReference type="ARBA" id="ARBA00022525"/>
    </source>
</evidence>
<accession>B4D6Z7</accession>
<keyword evidence="3 6" id="KW-0732">Signal</keyword>
<feature type="signal peptide" evidence="6">
    <location>
        <begin position="1"/>
        <end position="33"/>
    </location>
</feature>
<evidence type="ECO:0000256" key="3">
    <source>
        <dbReference type="ARBA" id="ARBA00022729"/>
    </source>
</evidence>
<organism evidence="8 9">
    <name type="scientific">Chthoniobacter flavus Ellin428</name>
    <dbReference type="NCBI Taxonomy" id="497964"/>
    <lineage>
        <taxon>Bacteria</taxon>
        <taxon>Pseudomonadati</taxon>
        <taxon>Verrucomicrobiota</taxon>
        <taxon>Spartobacteria</taxon>
        <taxon>Chthoniobacterales</taxon>
        <taxon>Chthoniobacteraceae</taxon>
        <taxon>Chthoniobacter</taxon>
    </lineage>
</organism>
<dbReference type="eggNOG" id="COG5276">
    <property type="taxonomic scope" value="Bacteria"/>
</dbReference>
<dbReference type="STRING" id="497964.CfE428DRAFT_4687"/>
<dbReference type="Pfam" id="PF18884">
    <property type="entry name" value="TSP3_bac"/>
    <property type="match status" value="1"/>
</dbReference>
<dbReference type="eggNOG" id="COG3209">
    <property type="taxonomic scope" value="Bacteria"/>
</dbReference>
<comment type="caution">
    <text evidence="8">The sequence shown here is derived from an EMBL/GenBank/DDBJ whole genome shotgun (WGS) entry which is preliminary data.</text>
</comment>
<evidence type="ECO:0000256" key="5">
    <source>
        <dbReference type="SAM" id="MobiDB-lite"/>
    </source>
</evidence>
<keyword evidence="2" id="KW-0964">Secreted</keyword>
<feature type="compositionally biased region" description="Polar residues" evidence="5">
    <location>
        <begin position="1010"/>
        <end position="1020"/>
    </location>
</feature>
<dbReference type="InterPro" id="IPR032812">
    <property type="entry name" value="SbsA_Ig"/>
</dbReference>
<dbReference type="Proteomes" id="UP000005824">
    <property type="component" value="Unassembled WGS sequence"/>
</dbReference>
<protein>
    <recommendedName>
        <fullName evidence="7">SbsA Ig-like domain-containing protein</fullName>
    </recommendedName>
</protein>
<dbReference type="RefSeq" id="WP_006982008.1">
    <property type="nucleotide sequence ID" value="NZ_ABVL01000016.1"/>
</dbReference>
<feature type="region of interest" description="Disordered" evidence="5">
    <location>
        <begin position="980"/>
        <end position="1020"/>
    </location>
</feature>
<evidence type="ECO:0000313" key="8">
    <source>
        <dbReference type="EMBL" id="EDY17948.1"/>
    </source>
</evidence>
<dbReference type="InParanoid" id="B4D6Z7"/>
<dbReference type="InterPro" id="IPR059100">
    <property type="entry name" value="TSP3_bac"/>
</dbReference>
<dbReference type="AlphaFoldDB" id="B4D6Z7"/>
<dbReference type="Pfam" id="PF13205">
    <property type="entry name" value="Big_5"/>
    <property type="match status" value="2"/>
</dbReference>
<evidence type="ECO:0000256" key="6">
    <source>
        <dbReference type="SAM" id="SignalP"/>
    </source>
</evidence>
<feature type="compositionally biased region" description="Acidic residues" evidence="5">
    <location>
        <begin position="242"/>
        <end position="251"/>
    </location>
</feature>
<keyword evidence="4" id="KW-0106">Calcium</keyword>
<evidence type="ECO:0000256" key="1">
    <source>
        <dbReference type="ARBA" id="ARBA00004613"/>
    </source>
</evidence>
<evidence type="ECO:0000259" key="7">
    <source>
        <dbReference type="Pfam" id="PF13205"/>
    </source>
</evidence>
<evidence type="ECO:0000313" key="9">
    <source>
        <dbReference type="Proteomes" id="UP000005824"/>
    </source>
</evidence>
<feature type="domain" description="SbsA Ig-like" evidence="7">
    <location>
        <begin position="394"/>
        <end position="499"/>
    </location>
</feature>
<feature type="region of interest" description="Disordered" evidence="5">
    <location>
        <begin position="617"/>
        <end position="657"/>
    </location>
</feature>
<reference evidence="8 9" key="1">
    <citation type="journal article" date="2011" name="J. Bacteriol.">
        <title>Genome sequence of Chthoniobacter flavus Ellin428, an aerobic heterotrophic soil bacterium.</title>
        <authorList>
            <person name="Kant R."/>
            <person name="van Passel M.W."/>
            <person name="Palva A."/>
            <person name="Lucas S."/>
            <person name="Lapidus A."/>
            <person name="Glavina Del Rio T."/>
            <person name="Dalin E."/>
            <person name="Tice H."/>
            <person name="Bruce D."/>
            <person name="Goodwin L."/>
            <person name="Pitluck S."/>
            <person name="Larimer F.W."/>
            <person name="Land M.L."/>
            <person name="Hauser L."/>
            <person name="Sangwan P."/>
            <person name="de Vos W.M."/>
            <person name="Janssen P.H."/>
            <person name="Smidt H."/>
        </authorList>
    </citation>
    <scope>NUCLEOTIDE SEQUENCE [LARGE SCALE GENOMIC DNA]</scope>
    <source>
        <strain evidence="8 9">Ellin428</strain>
    </source>
</reference>
<feature type="region of interest" description="Disordered" evidence="5">
    <location>
        <begin position="237"/>
        <end position="260"/>
    </location>
</feature>
<feature type="chain" id="PRO_5002800599" description="SbsA Ig-like domain-containing protein" evidence="6">
    <location>
        <begin position="34"/>
        <end position="1039"/>
    </location>
</feature>
<feature type="domain" description="SbsA Ig-like" evidence="7">
    <location>
        <begin position="512"/>
        <end position="616"/>
    </location>
</feature>
<sequence>MVTTLSSRIARGTRLARNFVLLLLVLAPLKAFTDNPVPPDVPSGYPPWWFQRGVMARRDLTNEHPQWANHDYPDPDDFSVANLGELKQIATQAAAEFNAHFPGGAGADINNLVNEWLQPNSNTDDFSALNQGQLKAVAKLFYDRLTSRKWVLAYPWNDPATTRDGDDYAVANVGQIKNLFSFDLVTDSNNDGIPDWVVSAGWGAPTVIETGNVVTGSDMAPGGVTYAQKFSLGLDPSKADSDGDGATDGEELAAGTDPLDPASSPYVVAGTWPINGSYGFPINGVVVVYLNKALPDSITNITPNFVIRRTLEGFDADDQPIRTESVESGTATILPGRKSIAFVSTNNLVERPDDDPGFNYIIRFNADTAGLATIPPTSLPTRPDISFATNHDLDDTGPAISAVSPGENYIEVAYDVVIGVLWTQVLDPATVTADQVTVWPDGGAAIPVTLGFDYGSDVMKITPQAPLSPNTLYHVSLGTGFANLRGLPLQNSFTWSFQTRPLPTPVNPGGGPYVASIDPAPYGGGVSPGTRVRIAFSEDMNATTLNANTVTVLDDRSRNVPVSLSYTAGDRTLTLSFAQPLAYNTRYEVDLQAASILAAGNPAQPLQGDSSFAFTTVVDPSGGLGGGTGSGGSGNGGGPNPPDIDFGAGGGSAGNRDTTVPPLTLTLIYGDADYDDDSGGNVKAIVQSVDGNRTTPQFRDANNETVTVNTSPLDGRSVIYLTPTFIKGSDDDVQEEQQENFLNISVPDQSKNGGAMYMVFLKSGSDSAPSYQYQGQLSNGSYTAKFDDGSGTGPQSLLLVPVVFTVEYTPNSPIGAPPNWHEKAGANLAYLGSGGYRTTAKVQNVPGITFQMGISQNIRSTTTVVFEDDSYTYCSTDQAPGAPGGYLPDPDIVQNPSDFVHPPNYTSVATADFPTEKIQDQTRPYLKTIMDDGYVRDYLTIQINGGAAQTIAEVDWSFRSSASFTANDLSNATTHFSTNFQSSSINPDPKPPKVYYGSDPGADPVPDSLPSANQYFNNPQDWPKFGKLANTLPGSWLQK</sequence>
<dbReference type="Gene3D" id="2.60.40.1220">
    <property type="match status" value="1"/>
</dbReference>